<name>A0A6J6SDA7_9ZZZZ</name>
<accession>A0A6J6SDA7</accession>
<sequence length="255" mass="26415">MDELDKWDIAGRVAVITGAGSGIGRASAEHLSAAGATVVLADINEEAASETLGIVHDTGGVGLVVRTDVSDASSVEALFSTTQDVYGGLDIVHNNAGLVSGYPVWPDITPETLMRVMNVNLGGVVLGTRLAIPALRKRGGGVIINTASMAAIFPLVEDPIYSATKAAVVMFTRACAPLAEENIRVNVVLPGLVDTPLLPKTGDGSNWAQWANDANDLMGLLSADDVARAVVELIEDKSAFAQERIVGVALDGIDS</sequence>
<dbReference type="AlphaFoldDB" id="A0A6J6SDA7"/>
<dbReference type="InterPro" id="IPR002347">
    <property type="entry name" value="SDR_fam"/>
</dbReference>
<reference evidence="2" key="1">
    <citation type="submission" date="2020-05" db="EMBL/GenBank/DDBJ databases">
        <authorList>
            <person name="Chiriac C."/>
            <person name="Salcher M."/>
            <person name="Ghai R."/>
            <person name="Kavagutti S V."/>
        </authorList>
    </citation>
    <scope>NUCLEOTIDE SEQUENCE</scope>
</reference>
<dbReference type="InterPro" id="IPR036291">
    <property type="entry name" value="NAD(P)-bd_dom_sf"/>
</dbReference>
<evidence type="ECO:0000313" key="4">
    <source>
        <dbReference type="EMBL" id="CAB4968270.1"/>
    </source>
</evidence>
<dbReference type="FunFam" id="3.40.50.720:FF:000084">
    <property type="entry name" value="Short-chain dehydrogenase reductase"/>
    <property type="match status" value="1"/>
</dbReference>
<dbReference type="Pfam" id="PF00106">
    <property type="entry name" value="adh_short"/>
    <property type="match status" value="1"/>
</dbReference>
<dbReference type="GO" id="GO:0005737">
    <property type="term" value="C:cytoplasm"/>
    <property type="evidence" value="ECO:0007669"/>
    <property type="project" value="TreeGrafter"/>
</dbReference>
<proteinExistence type="predicted"/>
<organism evidence="2">
    <name type="scientific">freshwater metagenome</name>
    <dbReference type="NCBI Taxonomy" id="449393"/>
    <lineage>
        <taxon>unclassified sequences</taxon>
        <taxon>metagenomes</taxon>
        <taxon>ecological metagenomes</taxon>
    </lineage>
</organism>
<dbReference type="EMBL" id="CAFBOF010000001">
    <property type="protein sequence ID" value="CAB4968270.1"/>
    <property type="molecule type" value="Genomic_DNA"/>
</dbReference>
<protein>
    <submittedName>
        <fullName evidence="2">Unannotated protein</fullName>
    </submittedName>
</protein>
<dbReference type="Gene3D" id="3.40.50.720">
    <property type="entry name" value="NAD(P)-binding Rossmann-like Domain"/>
    <property type="match status" value="1"/>
</dbReference>
<evidence type="ECO:0000256" key="1">
    <source>
        <dbReference type="ARBA" id="ARBA00023002"/>
    </source>
</evidence>
<evidence type="ECO:0000313" key="5">
    <source>
        <dbReference type="EMBL" id="CAB5011674.1"/>
    </source>
</evidence>
<evidence type="ECO:0000313" key="3">
    <source>
        <dbReference type="EMBL" id="CAB4893785.1"/>
    </source>
</evidence>
<dbReference type="PANTHER" id="PTHR44229:SF4">
    <property type="entry name" value="15-HYDROXYPROSTAGLANDIN DEHYDROGENASE [NAD(+)]"/>
    <property type="match status" value="1"/>
</dbReference>
<dbReference type="GO" id="GO:0016616">
    <property type="term" value="F:oxidoreductase activity, acting on the CH-OH group of donors, NAD or NADP as acceptor"/>
    <property type="evidence" value="ECO:0007669"/>
    <property type="project" value="TreeGrafter"/>
</dbReference>
<dbReference type="PANTHER" id="PTHR44229">
    <property type="entry name" value="15-HYDROXYPROSTAGLANDIN DEHYDROGENASE [NAD(+)]"/>
    <property type="match status" value="1"/>
</dbReference>
<dbReference type="PRINTS" id="PR00081">
    <property type="entry name" value="GDHRDH"/>
</dbReference>
<dbReference type="CDD" id="cd05233">
    <property type="entry name" value="SDR_c"/>
    <property type="match status" value="1"/>
</dbReference>
<dbReference type="EMBL" id="CAEZYK010000101">
    <property type="protein sequence ID" value="CAB4732703.1"/>
    <property type="molecule type" value="Genomic_DNA"/>
</dbReference>
<dbReference type="EMBL" id="CAFBPQ010000001">
    <property type="protein sequence ID" value="CAB5011674.1"/>
    <property type="molecule type" value="Genomic_DNA"/>
</dbReference>
<keyword evidence="1" id="KW-0560">Oxidoreductase</keyword>
<dbReference type="SUPFAM" id="SSF51735">
    <property type="entry name" value="NAD(P)-binding Rossmann-fold domains"/>
    <property type="match status" value="1"/>
</dbReference>
<evidence type="ECO:0000313" key="2">
    <source>
        <dbReference type="EMBL" id="CAB4732703.1"/>
    </source>
</evidence>
<dbReference type="PRINTS" id="PR00080">
    <property type="entry name" value="SDRFAMILY"/>
</dbReference>
<dbReference type="EMBL" id="CAFBMM010000001">
    <property type="protein sequence ID" value="CAB4893785.1"/>
    <property type="molecule type" value="Genomic_DNA"/>
</dbReference>
<gene>
    <name evidence="2" type="ORF">UFOPK2683_01384</name>
    <name evidence="3" type="ORF">UFOPK3605_00071</name>
    <name evidence="4" type="ORF">UFOPK3897_00075</name>
    <name evidence="5" type="ORF">UFOPK4121_00084</name>
</gene>